<protein>
    <recommendedName>
        <fullName evidence="3 5">Regulatory protein RecX</fullName>
    </recommendedName>
</protein>
<comment type="function">
    <text evidence="5">Modulates RecA activity.</text>
</comment>
<dbReference type="GO" id="GO:0006282">
    <property type="term" value="P:regulation of DNA repair"/>
    <property type="evidence" value="ECO:0007669"/>
    <property type="project" value="UniProtKB-UniRule"/>
</dbReference>
<dbReference type="InterPro" id="IPR053925">
    <property type="entry name" value="RecX_HTH_3rd"/>
</dbReference>
<dbReference type="PANTHER" id="PTHR33602:SF1">
    <property type="entry name" value="REGULATORY PROTEIN RECX FAMILY PROTEIN"/>
    <property type="match status" value="1"/>
</dbReference>
<feature type="domain" description="RecX first three-helical" evidence="8">
    <location>
        <begin position="9"/>
        <end position="45"/>
    </location>
</feature>
<evidence type="ECO:0000256" key="4">
    <source>
        <dbReference type="ARBA" id="ARBA00022490"/>
    </source>
</evidence>
<dbReference type="HAMAP" id="MF_01114">
    <property type="entry name" value="RecX"/>
    <property type="match status" value="1"/>
</dbReference>
<evidence type="ECO:0000256" key="5">
    <source>
        <dbReference type="HAMAP-Rule" id="MF_01114"/>
    </source>
</evidence>
<dbReference type="Gene3D" id="1.10.10.10">
    <property type="entry name" value="Winged helix-like DNA-binding domain superfamily/Winged helix DNA-binding domain"/>
    <property type="match status" value="3"/>
</dbReference>
<evidence type="ECO:0000313" key="10">
    <source>
        <dbReference type="Proteomes" id="UP000186806"/>
    </source>
</evidence>
<feature type="domain" description="RecX second three-helical" evidence="6">
    <location>
        <begin position="54"/>
        <end position="94"/>
    </location>
</feature>
<dbReference type="InterPro" id="IPR053924">
    <property type="entry name" value="RecX_HTH_2nd"/>
</dbReference>
<evidence type="ECO:0000259" key="8">
    <source>
        <dbReference type="Pfam" id="PF21982"/>
    </source>
</evidence>
<evidence type="ECO:0000256" key="1">
    <source>
        <dbReference type="ARBA" id="ARBA00004496"/>
    </source>
</evidence>
<dbReference type="PANTHER" id="PTHR33602">
    <property type="entry name" value="REGULATORY PROTEIN RECX FAMILY PROTEIN"/>
    <property type="match status" value="1"/>
</dbReference>
<dbReference type="Proteomes" id="UP000186806">
    <property type="component" value="Unassembled WGS sequence"/>
</dbReference>
<reference evidence="9 10" key="1">
    <citation type="submission" date="2016-12" db="EMBL/GenBank/DDBJ databases">
        <title>Draft genome sequences of strains Salinicola socius SMB35, Salinicola sp. MH3R3-1 and Chromohalobacter sp. SMB17 from the Verkhnekamsk potash mining region of Russia.</title>
        <authorList>
            <person name="Mavrodi D.V."/>
            <person name="Olsson B.E."/>
            <person name="Korsakova E.S."/>
            <person name="Pyankova A."/>
            <person name="Mavrodi O.V."/>
            <person name="Plotnikova E.G."/>
        </authorList>
    </citation>
    <scope>NUCLEOTIDE SEQUENCE [LARGE SCALE GENOMIC DNA]</scope>
    <source>
        <strain evidence="9 10">SMB17</strain>
    </source>
</reference>
<evidence type="ECO:0000256" key="3">
    <source>
        <dbReference type="ARBA" id="ARBA00018111"/>
    </source>
</evidence>
<comment type="caution">
    <text evidence="9">The sequence shown here is derived from an EMBL/GenBank/DDBJ whole genome shotgun (WGS) entry which is preliminary data.</text>
</comment>
<keyword evidence="4 5" id="KW-0963">Cytoplasm</keyword>
<evidence type="ECO:0000259" key="7">
    <source>
        <dbReference type="Pfam" id="PF21981"/>
    </source>
</evidence>
<dbReference type="Pfam" id="PF21982">
    <property type="entry name" value="RecX_HTH1"/>
    <property type="match status" value="1"/>
</dbReference>
<feature type="domain" description="RecX third three-helical" evidence="7">
    <location>
        <begin position="104"/>
        <end position="144"/>
    </location>
</feature>
<proteinExistence type="inferred from homology"/>
<dbReference type="InterPro" id="IPR036388">
    <property type="entry name" value="WH-like_DNA-bd_sf"/>
</dbReference>
<dbReference type="RefSeq" id="WP_075370049.1">
    <property type="nucleotide sequence ID" value="NZ_MSDQ01000034.1"/>
</dbReference>
<evidence type="ECO:0000259" key="6">
    <source>
        <dbReference type="Pfam" id="PF02631"/>
    </source>
</evidence>
<name>A0A1Q8T9U4_9GAMM</name>
<dbReference type="GO" id="GO:0005737">
    <property type="term" value="C:cytoplasm"/>
    <property type="evidence" value="ECO:0007669"/>
    <property type="project" value="UniProtKB-SubCell"/>
</dbReference>
<dbReference type="EMBL" id="MSDQ01000034">
    <property type="protein sequence ID" value="OLO10446.1"/>
    <property type="molecule type" value="Genomic_DNA"/>
</dbReference>
<accession>A0A1Q8T9U4</accession>
<dbReference type="Pfam" id="PF02631">
    <property type="entry name" value="RecX_HTH2"/>
    <property type="match status" value="1"/>
</dbReference>
<dbReference type="InterPro" id="IPR053926">
    <property type="entry name" value="RecX_HTH_1st"/>
</dbReference>
<sequence length="152" mass="17478">MDKQETTPRDDAIRLLARRDYSRAELVSRLTTRGHERADIALALDGLAEEGLQSDARFAEQFVRSRLSRGQGEMKIRAELSSRGVTDEMAYEALESEAPDWHRLACEALSKRFDSPGREPRERAKRERFLASRGFDFDQVRHAMAHAWESSR</sequence>
<organism evidence="9 10">
    <name type="scientific">Chromohalobacter japonicus</name>
    <dbReference type="NCBI Taxonomy" id="223900"/>
    <lineage>
        <taxon>Bacteria</taxon>
        <taxon>Pseudomonadati</taxon>
        <taxon>Pseudomonadota</taxon>
        <taxon>Gammaproteobacteria</taxon>
        <taxon>Oceanospirillales</taxon>
        <taxon>Halomonadaceae</taxon>
        <taxon>Chromohalobacter</taxon>
    </lineage>
</organism>
<evidence type="ECO:0000313" key="9">
    <source>
        <dbReference type="EMBL" id="OLO10446.1"/>
    </source>
</evidence>
<dbReference type="STRING" id="223900.GCA_000821045_00311"/>
<dbReference type="InterPro" id="IPR003783">
    <property type="entry name" value="Regulatory_RecX"/>
</dbReference>
<keyword evidence="10" id="KW-1185">Reference proteome</keyword>
<evidence type="ECO:0000256" key="2">
    <source>
        <dbReference type="ARBA" id="ARBA00009695"/>
    </source>
</evidence>
<dbReference type="Pfam" id="PF21981">
    <property type="entry name" value="RecX_HTH3"/>
    <property type="match status" value="1"/>
</dbReference>
<comment type="subcellular location">
    <subcellularLocation>
        <location evidence="1 5">Cytoplasm</location>
    </subcellularLocation>
</comment>
<comment type="similarity">
    <text evidence="2 5">Belongs to the RecX family.</text>
</comment>
<gene>
    <name evidence="5" type="primary">recX</name>
    <name evidence="9" type="ORF">BTW10_14710</name>
</gene>
<dbReference type="AlphaFoldDB" id="A0A1Q8T9U4"/>